<evidence type="ECO:0000313" key="8">
    <source>
        <dbReference type="Proteomes" id="UP000006230"/>
    </source>
</evidence>
<dbReference type="GO" id="GO:0055085">
    <property type="term" value="P:transmembrane transport"/>
    <property type="evidence" value="ECO:0007669"/>
    <property type="project" value="InterPro"/>
</dbReference>
<dbReference type="InterPro" id="IPR005495">
    <property type="entry name" value="LptG/LptF_permease"/>
</dbReference>
<keyword evidence="8" id="KW-1185">Reference proteome</keyword>
<dbReference type="InterPro" id="IPR030923">
    <property type="entry name" value="LptG"/>
</dbReference>
<evidence type="ECO:0000256" key="4">
    <source>
        <dbReference type="ARBA" id="ARBA00022989"/>
    </source>
</evidence>
<dbReference type="GO" id="GO:0043190">
    <property type="term" value="C:ATP-binding cassette (ABC) transporter complex"/>
    <property type="evidence" value="ECO:0007669"/>
    <property type="project" value="InterPro"/>
</dbReference>
<dbReference type="GO" id="GO:0015920">
    <property type="term" value="P:lipopolysaccharide transport"/>
    <property type="evidence" value="ECO:0007669"/>
    <property type="project" value="TreeGrafter"/>
</dbReference>
<evidence type="ECO:0000256" key="2">
    <source>
        <dbReference type="ARBA" id="ARBA00022475"/>
    </source>
</evidence>
<feature type="transmembrane region" description="Helical" evidence="6">
    <location>
        <begin position="311"/>
        <end position="328"/>
    </location>
</feature>
<dbReference type="STRING" id="314265.R2601_24340"/>
<keyword evidence="4 6" id="KW-1133">Transmembrane helix</keyword>
<dbReference type="RefSeq" id="WP_007800297.1">
    <property type="nucleotide sequence ID" value="NZ_DS022276.1"/>
</dbReference>
<evidence type="ECO:0000256" key="1">
    <source>
        <dbReference type="ARBA" id="ARBA00004651"/>
    </source>
</evidence>
<feature type="transmembrane region" description="Helical" evidence="6">
    <location>
        <begin position="58"/>
        <end position="77"/>
    </location>
</feature>
<comment type="subcellular location">
    <subcellularLocation>
        <location evidence="1">Cell membrane</location>
        <topology evidence="1">Multi-pass membrane protein</topology>
    </subcellularLocation>
</comment>
<dbReference type="Proteomes" id="UP000006230">
    <property type="component" value="Unassembled WGS sequence"/>
</dbReference>
<dbReference type="EMBL" id="AATQ01000041">
    <property type="protein sequence ID" value="EAU44654.1"/>
    <property type="molecule type" value="Genomic_DNA"/>
</dbReference>
<evidence type="ECO:0000256" key="3">
    <source>
        <dbReference type="ARBA" id="ARBA00022692"/>
    </source>
</evidence>
<gene>
    <name evidence="7" type="ORF">R2601_24340</name>
</gene>
<comment type="caution">
    <text evidence="7">The sequence shown here is derived from an EMBL/GenBank/DDBJ whole genome shotgun (WGS) entry which is preliminary data.</text>
</comment>
<organism evidence="7 8">
    <name type="scientific">Salipiger bermudensis (strain DSM 26914 / JCM 13377 / KCTC 12554 / HTCC2601)</name>
    <name type="common">Pelagibaca bermudensis</name>
    <dbReference type="NCBI Taxonomy" id="314265"/>
    <lineage>
        <taxon>Bacteria</taxon>
        <taxon>Pseudomonadati</taxon>
        <taxon>Pseudomonadota</taxon>
        <taxon>Alphaproteobacteria</taxon>
        <taxon>Rhodobacterales</taxon>
        <taxon>Roseobacteraceae</taxon>
        <taxon>Salipiger</taxon>
    </lineage>
</organism>
<dbReference type="Pfam" id="PF03739">
    <property type="entry name" value="LptF_LptG"/>
    <property type="match status" value="1"/>
</dbReference>
<feature type="transmembrane region" description="Helical" evidence="6">
    <location>
        <begin position="98"/>
        <end position="120"/>
    </location>
</feature>
<keyword evidence="5 6" id="KW-0472">Membrane</keyword>
<evidence type="ECO:0000313" key="7">
    <source>
        <dbReference type="EMBL" id="EAU44654.1"/>
    </source>
</evidence>
<dbReference type="AlphaFoldDB" id="Q0FKB1"/>
<keyword evidence="2" id="KW-1003">Cell membrane</keyword>
<name>Q0FKB1_SALBH</name>
<dbReference type="GeneID" id="92505150"/>
<dbReference type="PANTHER" id="PTHR33529:SF2">
    <property type="entry name" value="LIPOPOLYSACCHARIDE EXPORT SYSTEM PERMEASE PROTEIN LPTG"/>
    <property type="match status" value="1"/>
</dbReference>
<evidence type="ECO:0000256" key="6">
    <source>
        <dbReference type="SAM" id="Phobius"/>
    </source>
</evidence>
<proteinExistence type="predicted"/>
<dbReference type="OrthoDB" id="9798468at2"/>
<protein>
    <submittedName>
        <fullName evidence="7">Permease, YjgP/YjgQ family protein</fullName>
    </submittedName>
</protein>
<accession>Q0FKB1</accession>
<dbReference type="PANTHER" id="PTHR33529">
    <property type="entry name" value="SLR0882 PROTEIN-RELATED"/>
    <property type="match status" value="1"/>
</dbReference>
<sequence>MILHRYFARRFLTMFLSILTVFALFLALLDLVDQLRRFGSDVSFGQVVYLTLLNLPSGLYEILPLVMILATAALFLMMARSSELVVVRAAGRSGLTALAGPVAVALVISGVSVAILNPIVAATSRQSSDLTESYKSNGASTISIGREGLWLRQGGDEGDTVIRAARANPDATVLYEVSFVEYEAESGPLRRIEAEEAALQDGAWVLRDAKAWPLQSGRSPEGMSERFERLELPSDLTQDGIRDRFGKPSSVAIWDLPEFIEGLEMAGFSARRHVVWLQMELARPVFLVAMVLVAAGFTMRPARLGRTGLHVLAAVLLGFGLYYVRNFAQIMGENGQLPPILAAWIPPIASLLLALGLVLQMEDG</sequence>
<feature type="transmembrane region" description="Helical" evidence="6">
    <location>
        <begin position="340"/>
        <end position="359"/>
    </location>
</feature>
<reference evidence="7 8" key="1">
    <citation type="journal article" date="2010" name="J. Bacteriol.">
        <title>Genome sequences of Pelagibaca bermudensis HTCC2601T and Maritimibacter alkaliphilus HTCC2654T, the type strains of two marine Roseobacter genera.</title>
        <authorList>
            <person name="Thrash J.C."/>
            <person name="Cho J.C."/>
            <person name="Ferriera S."/>
            <person name="Johnson J."/>
            <person name="Vergin K.L."/>
            <person name="Giovannoni S.J."/>
        </authorList>
    </citation>
    <scope>NUCLEOTIDE SEQUENCE [LARGE SCALE GENOMIC DNA]</scope>
    <source>
        <strain evidence="8">DSM 26914 / JCM 13377 / KCTC 12554 / HTCC2601</strain>
    </source>
</reference>
<keyword evidence="3 6" id="KW-0812">Transmembrane</keyword>
<evidence type="ECO:0000256" key="5">
    <source>
        <dbReference type="ARBA" id="ARBA00023136"/>
    </source>
</evidence>
<dbReference type="eggNOG" id="COG0795">
    <property type="taxonomic scope" value="Bacteria"/>
</dbReference>
<dbReference type="HOGENOM" id="CLU_028799_2_0_5"/>
<feature type="transmembrane region" description="Helical" evidence="6">
    <location>
        <begin position="281"/>
        <end position="299"/>
    </location>
</feature>
<dbReference type="NCBIfam" id="TIGR04408">
    <property type="entry name" value="LptG_lptG"/>
    <property type="match status" value="1"/>
</dbReference>